<dbReference type="Proteomes" id="UP001189429">
    <property type="component" value="Unassembled WGS sequence"/>
</dbReference>
<feature type="region of interest" description="Disordered" evidence="1">
    <location>
        <begin position="1"/>
        <end position="27"/>
    </location>
</feature>
<evidence type="ECO:0000256" key="1">
    <source>
        <dbReference type="SAM" id="MobiDB-lite"/>
    </source>
</evidence>
<dbReference type="EMBL" id="CAUYUJ010016450">
    <property type="protein sequence ID" value="CAK0865434.1"/>
    <property type="molecule type" value="Genomic_DNA"/>
</dbReference>
<sequence>MLSHADSGRCWAGGRVSQMDHTRGGATARPVQKTSRLCCCAPLCPAQDRFSTVPPLGVALPAGSAARHRVGRRRPAGGAAPCPACGCTRQEEEEEEEEEEGGGACVAQSSAQVAAAPEAHCSCGAPRPGAVPVRRPWTGPVRRPLNCPTPAGDRGGGAAARGAIRVGLV</sequence>
<gene>
    <name evidence="2" type="ORF">PCOR1329_LOCUS52953</name>
</gene>
<evidence type="ECO:0000313" key="2">
    <source>
        <dbReference type="EMBL" id="CAK0865434.1"/>
    </source>
</evidence>
<keyword evidence="3" id="KW-1185">Reference proteome</keyword>
<protein>
    <submittedName>
        <fullName evidence="2">Uncharacterized protein</fullName>
    </submittedName>
</protein>
<organism evidence="2 3">
    <name type="scientific">Prorocentrum cordatum</name>
    <dbReference type="NCBI Taxonomy" id="2364126"/>
    <lineage>
        <taxon>Eukaryota</taxon>
        <taxon>Sar</taxon>
        <taxon>Alveolata</taxon>
        <taxon>Dinophyceae</taxon>
        <taxon>Prorocentrales</taxon>
        <taxon>Prorocentraceae</taxon>
        <taxon>Prorocentrum</taxon>
    </lineage>
</organism>
<evidence type="ECO:0000313" key="3">
    <source>
        <dbReference type="Proteomes" id="UP001189429"/>
    </source>
</evidence>
<reference evidence="2" key="1">
    <citation type="submission" date="2023-10" db="EMBL/GenBank/DDBJ databases">
        <authorList>
            <person name="Chen Y."/>
            <person name="Shah S."/>
            <person name="Dougan E. K."/>
            <person name="Thang M."/>
            <person name="Chan C."/>
        </authorList>
    </citation>
    <scope>NUCLEOTIDE SEQUENCE [LARGE SCALE GENOMIC DNA]</scope>
</reference>
<comment type="caution">
    <text evidence="2">The sequence shown here is derived from an EMBL/GenBank/DDBJ whole genome shotgun (WGS) entry which is preliminary data.</text>
</comment>
<name>A0ABN9UZF0_9DINO</name>
<feature type="region of interest" description="Disordered" evidence="1">
    <location>
        <begin position="132"/>
        <end position="158"/>
    </location>
</feature>
<accession>A0ABN9UZF0</accession>
<proteinExistence type="predicted"/>